<reference evidence="1" key="1">
    <citation type="submission" date="2020-07" db="EMBL/GenBank/DDBJ databases">
        <title>Multicomponent nature underlies the extraordinary mechanical properties of spider dragline silk.</title>
        <authorList>
            <person name="Kono N."/>
            <person name="Nakamura H."/>
            <person name="Mori M."/>
            <person name="Yoshida Y."/>
            <person name="Ohtoshi R."/>
            <person name="Malay A.D."/>
            <person name="Moran D.A.P."/>
            <person name="Tomita M."/>
            <person name="Numata K."/>
            <person name="Arakawa K."/>
        </authorList>
    </citation>
    <scope>NUCLEOTIDE SEQUENCE</scope>
</reference>
<proteinExistence type="predicted"/>
<evidence type="ECO:0000313" key="1">
    <source>
        <dbReference type="EMBL" id="GFR22123.1"/>
    </source>
</evidence>
<evidence type="ECO:0000313" key="2">
    <source>
        <dbReference type="Proteomes" id="UP000887116"/>
    </source>
</evidence>
<dbReference type="AlphaFoldDB" id="A0A8X6HEV3"/>
<protein>
    <submittedName>
        <fullName evidence="1">Uncharacterized protein</fullName>
    </submittedName>
</protein>
<comment type="caution">
    <text evidence="1">The sequence shown here is derived from an EMBL/GenBank/DDBJ whole genome shotgun (WGS) entry which is preliminary data.</text>
</comment>
<organism evidence="1 2">
    <name type="scientific">Trichonephila clavata</name>
    <name type="common">Joro spider</name>
    <name type="synonym">Nephila clavata</name>
    <dbReference type="NCBI Taxonomy" id="2740835"/>
    <lineage>
        <taxon>Eukaryota</taxon>
        <taxon>Metazoa</taxon>
        <taxon>Ecdysozoa</taxon>
        <taxon>Arthropoda</taxon>
        <taxon>Chelicerata</taxon>
        <taxon>Arachnida</taxon>
        <taxon>Araneae</taxon>
        <taxon>Araneomorphae</taxon>
        <taxon>Entelegynae</taxon>
        <taxon>Araneoidea</taxon>
        <taxon>Nephilidae</taxon>
        <taxon>Trichonephila</taxon>
    </lineage>
</organism>
<sequence length="92" mass="10218">MVCQPTHLDLTKSPWVHLADCFTTQGLWVEIALRNSLLGSVTAVYRRNEWSTNPPLRLDGRTLGGPSHLLHDARSVGRERSTESFNCTATAV</sequence>
<gene>
    <name evidence="1" type="ORF">TNCT_541</name>
</gene>
<accession>A0A8X6HEV3</accession>
<dbReference type="Proteomes" id="UP000887116">
    <property type="component" value="Unassembled WGS sequence"/>
</dbReference>
<name>A0A8X6HEV3_TRICU</name>
<dbReference type="EMBL" id="BMAO01038037">
    <property type="protein sequence ID" value="GFR22123.1"/>
    <property type="molecule type" value="Genomic_DNA"/>
</dbReference>
<keyword evidence="2" id="KW-1185">Reference proteome</keyword>